<proteinExistence type="predicted"/>
<dbReference type="SUPFAM" id="SSF52172">
    <property type="entry name" value="CheY-like"/>
    <property type="match status" value="1"/>
</dbReference>
<feature type="modified residue" description="4-aspartylphosphate" evidence="3">
    <location>
        <position position="52"/>
    </location>
</feature>
<dbReference type="CDD" id="cd00156">
    <property type="entry name" value="REC"/>
    <property type="match status" value="1"/>
</dbReference>
<dbReference type="PANTHER" id="PTHR44591:SF14">
    <property type="entry name" value="PROTEIN PILG"/>
    <property type="match status" value="1"/>
</dbReference>
<keyword evidence="6" id="KW-1185">Reference proteome</keyword>
<dbReference type="PROSITE" id="PS50110">
    <property type="entry name" value="RESPONSE_REGULATORY"/>
    <property type="match status" value="1"/>
</dbReference>
<evidence type="ECO:0000313" key="6">
    <source>
        <dbReference type="Proteomes" id="UP001158067"/>
    </source>
</evidence>
<name>A0ABY1QDJ2_9BACT</name>
<comment type="caution">
    <text evidence="5">The sequence shown here is derived from an EMBL/GenBank/DDBJ whole genome shotgun (WGS) entry which is preliminary data.</text>
</comment>
<dbReference type="Pfam" id="PF13581">
    <property type="entry name" value="HATPase_c_2"/>
    <property type="match status" value="1"/>
</dbReference>
<organism evidence="5 6">
    <name type="scientific">Neorhodopirellula lusitana</name>
    <dbReference type="NCBI Taxonomy" id="445327"/>
    <lineage>
        <taxon>Bacteria</taxon>
        <taxon>Pseudomonadati</taxon>
        <taxon>Planctomycetota</taxon>
        <taxon>Planctomycetia</taxon>
        <taxon>Pirellulales</taxon>
        <taxon>Pirellulaceae</taxon>
        <taxon>Neorhodopirellula</taxon>
    </lineage>
</organism>
<dbReference type="InterPro" id="IPR011006">
    <property type="entry name" value="CheY-like_superfamily"/>
</dbReference>
<reference evidence="5 6" key="1">
    <citation type="submission" date="2017-05" db="EMBL/GenBank/DDBJ databases">
        <authorList>
            <person name="Varghese N."/>
            <person name="Submissions S."/>
        </authorList>
    </citation>
    <scope>NUCLEOTIDE SEQUENCE [LARGE SCALE GENOMIC DNA]</scope>
    <source>
        <strain evidence="5 6">DSM 25457</strain>
    </source>
</reference>
<evidence type="ECO:0000259" key="4">
    <source>
        <dbReference type="PROSITE" id="PS50110"/>
    </source>
</evidence>
<dbReference type="RefSeq" id="WP_283433994.1">
    <property type="nucleotide sequence ID" value="NZ_FXUG01000011.1"/>
</dbReference>
<dbReference type="SMART" id="SM00448">
    <property type="entry name" value="REC"/>
    <property type="match status" value="1"/>
</dbReference>
<keyword evidence="2" id="KW-0902">Two-component regulatory system</keyword>
<dbReference type="EMBL" id="FXUG01000011">
    <property type="protein sequence ID" value="SMP68200.1"/>
    <property type="molecule type" value="Genomic_DNA"/>
</dbReference>
<accession>A0ABY1QDJ2</accession>
<feature type="domain" description="Response regulatory" evidence="4">
    <location>
        <begin position="3"/>
        <end position="117"/>
    </location>
</feature>
<keyword evidence="1 3" id="KW-0597">Phosphoprotein</keyword>
<dbReference type="SUPFAM" id="SSF55874">
    <property type="entry name" value="ATPase domain of HSP90 chaperone/DNA topoisomerase II/histidine kinase"/>
    <property type="match status" value="1"/>
</dbReference>
<dbReference type="InterPro" id="IPR036890">
    <property type="entry name" value="HATPase_C_sf"/>
</dbReference>
<dbReference type="Pfam" id="PF00072">
    <property type="entry name" value="Response_reg"/>
    <property type="match status" value="1"/>
</dbReference>
<evidence type="ECO:0000256" key="3">
    <source>
        <dbReference type="PROSITE-ProRule" id="PRU00169"/>
    </source>
</evidence>
<dbReference type="CDD" id="cd16936">
    <property type="entry name" value="HATPase_RsbW-like"/>
    <property type="match status" value="1"/>
</dbReference>
<evidence type="ECO:0000256" key="2">
    <source>
        <dbReference type="ARBA" id="ARBA00023012"/>
    </source>
</evidence>
<gene>
    <name evidence="5" type="ORF">SAMN06265222_11118</name>
</gene>
<dbReference type="Gene3D" id="3.30.565.10">
    <property type="entry name" value="Histidine kinase-like ATPase, C-terminal domain"/>
    <property type="match status" value="1"/>
</dbReference>
<evidence type="ECO:0000313" key="5">
    <source>
        <dbReference type="EMBL" id="SMP68200.1"/>
    </source>
</evidence>
<dbReference type="Gene3D" id="3.40.50.2300">
    <property type="match status" value="1"/>
</dbReference>
<dbReference type="InterPro" id="IPR050595">
    <property type="entry name" value="Bact_response_regulator"/>
</dbReference>
<dbReference type="InterPro" id="IPR001789">
    <property type="entry name" value="Sig_transdc_resp-reg_receiver"/>
</dbReference>
<protein>
    <submittedName>
        <fullName evidence="5">Histidine kinase-like ATPase domain-containing protein</fullName>
    </submittedName>
</protein>
<sequence length="304" mass="33065">MARILLVEDSPTQAVEMTMLLEEANHDVIHASNGRLGLEQLRSQTIDVVVTDLEMPEMNGLKLVERMRIDFAHVPTILVTGHGSEALAAEALRLGAAGYVPKNQMRRSLNDSITNVLSVIGSDNSYARLISTLRKNVFVFDLPNDPQLIPPLIGLLMQISAGMELLPSVDMVRMGVAIEHAIANAMCHGNLEVATADCPSHSELARNGTISPAMEQRLADPVYKQRKVRVEATATSEEIRVTVTDQGNGFDTSIVPRPGEMDIEAIFSNDDASKGQGLVLMANLVDELVFNEKGNEVTLVKRCG</sequence>
<evidence type="ECO:0000256" key="1">
    <source>
        <dbReference type="ARBA" id="ARBA00022553"/>
    </source>
</evidence>
<dbReference type="Proteomes" id="UP001158067">
    <property type="component" value="Unassembled WGS sequence"/>
</dbReference>
<dbReference type="InterPro" id="IPR003594">
    <property type="entry name" value="HATPase_dom"/>
</dbReference>
<dbReference type="PANTHER" id="PTHR44591">
    <property type="entry name" value="STRESS RESPONSE REGULATOR PROTEIN 1"/>
    <property type="match status" value="1"/>
</dbReference>